<protein>
    <submittedName>
        <fullName evidence="5">Transcriptional regulator, LuxR family protein</fullName>
    </submittedName>
</protein>
<keyword evidence="2" id="KW-0238">DNA-binding</keyword>
<dbReference type="SMART" id="SM00421">
    <property type="entry name" value="HTH_LUXR"/>
    <property type="match status" value="1"/>
</dbReference>
<evidence type="ECO:0000313" key="5">
    <source>
        <dbReference type="EMBL" id="EYD77067.1"/>
    </source>
</evidence>
<dbReference type="Pfam" id="PF00196">
    <property type="entry name" value="GerE"/>
    <property type="match status" value="1"/>
</dbReference>
<dbReference type="InterPro" id="IPR016032">
    <property type="entry name" value="Sig_transdc_resp-reg_C-effctor"/>
</dbReference>
<comment type="caution">
    <text evidence="5">The sequence shown here is derived from an EMBL/GenBank/DDBJ whole genome shotgun (WGS) entry which is preliminary data.</text>
</comment>
<evidence type="ECO:0000259" key="4">
    <source>
        <dbReference type="PROSITE" id="PS50043"/>
    </source>
</evidence>
<dbReference type="Pfam" id="PF03472">
    <property type="entry name" value="Autoind_bind"/>
    <property type="match status" value="1"/>
</dbReference>
<dbReference type="SUPFAM" id="SSF75516">
    <property type="entry name" value="Pheromone-binding domain of LuxR-like quorum-sensing transcription factors"/>
    <property type="match status" value="1"/>
</dbReference>
<dbReference type="InterPro" id="IPR005143">
    <property type="entry name" value="TF_LuxR_autoind-bd_dom"/>
</dbReference>
<accession>A0A017HRH5</accession>
<dbReference type="GO" id="GO:0006355">
    <property type="term" value="P:regulation of DNA-templated transcription"/>
    <property type="evidence" value="ECO:0007669"/>
    <property type="project" value="InterPro"/>
</dbReference>
<sequence length="201" mass="22167">MEDILSIDLPALANAGYYIALRIGFAFPKEEVNALPPAWIERYTREGYMMSDPVLRWIYDGEGLCRWSAVPFPDPRGIMAAARLHGLVHGVAVSLRDSAPSGQRSFGSFARSDREFTDLEAQALLAYVRARHDALSPPRNITRAELEALRLIKNGQRLKQIAHLLGVSEGAVKQRLKNARLKLDAKTGAEAISRAAAFGLI</sequence>
<feature type="domain" description="HTH luxR-type" evidence="4">
    <location>
        <begin position="134"/>
        <end position="199"/>
    </location>
</feature>
<gene>
    <name evidence="5" type="ORF">Rumeso_01326</name>
</gene>
<reference evidence="5 6" key="1">
    <citation type="submission" date="2013-02" db="EMBL/GenBank/DDBJ databases">
        <authorList>
            <person name="Fiebig A."/>
            <person name="Goeker M."/>
            <person name="Klenk H.-P.P."/>
        </authorList>
    </citation>
    <scope>NUCLEOTIDE SEQUENCE [LARGE SCALE GENOMIC DNA]</scope>
    <source>
        <strain evidence="5 6">DSM 19309</strain>
    </source>
</reference>
<dbReference type="InterPro" id="IPR000792">
    <property type="entry name" value="Tscrpt_reg_LuxR_C"/>
</dbReference>
<dbReference type="Proteomes" id="UP000019666">
    <property type="component" value="Unassembled WGS sequence"/>
</dbReference>
<dbReference type="EMBL" id="AOSK01000036">
    <property type="protein sequence ID" value="EYD77067.1"/>
    <property type="molecule type" value="Genomic_DNA"/>
</dbReference>
<dbReference type="Gene3D" id="3.30.450.80">
    <property type="entry name" value="Transcription factor LuxR-like, autoinducer-binding domain"/>
    <property type="match status" value="1"/>
</dbReference>
<keyword evidence="3" id="KW-0804">Transcription</keyword>
<evidence type="ECO:0000256" key="2">
    <source>
        <dbReference type="ARBA" id="ARBA00023125"/>
    </source>
</evidence>
<evidence type="ECO:0000256" key="1">
    <source>
        <dbReference type="ARBA" id="ARBA00023015"/>
    </source>
</evidence>
<dbReference type="Gene3D" id="1.10.10.10">
    <property type="entry name" value="Winged helix-like DNA-binding domain superfamily/Winged helix DNA-binding domain"/>
    <property type="match status" value="1"/>
</dbReference>
<keyword evidence="1" id="KW-0805">Transcription regulation</keyword>
<proteinExistence type="predicted"/>
<keyword evidence="6" id="KW-1185">Reference proteome</keyword>
<dbReference type="InterPro" id="IPR036693">
    <property type="entry name" value="TF_LuxR_autoind-bd_dom_sf"/>
</dbReference>
<organism evidence="5 6">
    <name type="scientific">Rubellimicrobium mesophilum DSM 19309</name>
    <dbReference type="NCBI Taxonomy" id="442562"/>
    <lineage>
        <taxon>Bacteria</taxon>
        <taxon>Pseudomonadati</taxon>
        <taxon>Pseudomonadota</taxon>
        <taxon>Alphaproteobacteria</taxon>
        <taxon>Rhodobacterales</taxon>
        <taxon>Roseobacteraceae</taxon>
        <taxon>Rubellimicrobium</taxon>
    </lineage>
</organism>
<dbReference type="InterPro" id="IPR036388">
    <property type="entry name" value="WH-like_DNA-bd_sf"/>
</dbReference>
<dbReference type="SUPFAM" id="SSF46894">
    <property type="entry name" value="C-terminal effector domain of the bipartite response regulators"/>
    <property type="match status" value="1"/>
</dbReference>
<dbReference type="GO" id="GO:0003677">
    <property type="term" value="F:DNA binding"/>
    <property type="evidence" value="ECO:0007669"/>
    <property type="project" value="UniProtKB-KW"/>
</dbReference>
<dbReference type="HOGENOM" id="CLU_115406_0_0_5"/>
<evidence type="ECO:0000256" key="3">
    <source>
        <dbReference type="ARBA" id="ARBA00023163"/>
    </source>
</evidence>
<name>A0A017HRH5_9RHOB</name>
<dbReference type="RefSeq" id="WP_037279536.1">
    <property type="nucleotide sequence ID" value="NZ_KK088562.1"/>
</dbReference>
<dbReference type="PROSITE" id="PS50043">
    <property type="entry name" value="HTH_LUXR_2"/>
    <property type="match status" value="1"/>
</dbReference>
<dbReference type="STRING" id="442562.Rumeso_01326"/>
<dbReference type="CDD" id="cd06170">
    <property type="entry name" value="LuxR_C_like"/>
    <property type="match status" value="1"/>
</dbReference>
<evidence type="ECO:0000313" key="6">
    <source>
        <dbReference type="Proteomes" id="UP000019666"/>
    </source>
</evidence>
<dbReference type="AlphaFoldDB" id="A0A017HRH5"/>